<evidence type="ECO:0000256" key="7">
    <source>
        <dbReference type="ARBA" id="ARBA00022833"/>
    </source>
</evidence>
<dbReference type="HOGENOM" id="CLU_021061_4_1_1"/>
<dbReference type="PIRSF" id="PIRSF015614">
    <property type="entry name" value="TRAF"/>
    <property type="match status" value="1"/>
</dbReference>
<evidence type="ECO:0000256" key="1">
    <source>
        <dbReference type="ARBA" id="ARBA00004496"/>
    </source>
</evidence>
<dbReference type="AlphaFoldDB" id="H3B7S8"/>
<dbReference type="Gene3D" id="2.60.210.10">
    <property type="entry name" value="Apoptosis, Tumor Necrosis Factor Receptor Associated Protein 2, Chain A"/>
    <property type="match status" value="1"/>
</dbReference>
<dbReference type="SUPFAM" id="SSF49599">
    <property type="entry name" value="TRAF domain-like"/>
    <property type="match status" value="1"/>
</dbReference>
<dbReference type="Ensembl" id="ENSLACT00000018079.1">
    <property type="protein sequence ID" value="ENSLACP00000017949.1"/>
    <property type="gene ID" value="ENSLACG00000015814.1"/>
</dbReference>
<accession>H3B7S8</accession>
<reference evidence="14" key="3">
    <citation type="submission" date="2025-09" db="UniProtKB">
        <authorList>
            <consortium name="Ensembl"/>
        </authorList>
    </citation>
    <scope>IDENTIFICATION</scope>
</reference>
<feature type="domain" description="RING-type" evidence="12">
    <location>
        <begin position="2"/>
        <end position="41"/>
    </location>
</feature>
<dbReference type="GO" id="GO:0007165">
    <property type="term" value="P:signal transduction"/>
    <property type="evidence" value="ECO:0007669"/>
    <property type="project" value="InterPro"/>
</dbReference>
<dbReference type="STRING" id="7897.ENSLACP00000017949"/>
<keyword evidence="9" id="KW-0175">Coiled coil</keyword>
<dbReference type="PROSITE" id="PS50144">
    <property type="entry name" value="MATH"/>
    <property type="match status" value="1"/>
</dbReference>
<dbReference type="GO" id="GO:0006915">
    <property type="term" value="P:apoptotic process"/>
    <property type="evidence" value="ECO:0007669"/>
    <property type="project" value="UniProtKB-KW"/>
</dbReference>
<evidence type="ECO:0000256" key="5">
    <source>
        <dbReference type="ARBA" id="ARBA00022723"/>
    </source>
</evidence>
<dbReference type="InParanoid" id="H3B7S8"/>
<evidence type="ECO:0000256" key="2">
    <source>
        <dbReference type="ARBA" id="ARBA00022490"/>
    </source>
</evidence>
<keyword evidence="8" id="KW-0832">Ubl conjugation</keyword>
<dbReference type="GO" id="GO:0043122">
    <property type="term" value="P:regulation of canonical NF-kappaB signal transduction"/>
    <property type="evidence" value="ECO:0007669"/>
    <property type="project" value="TreeGrafter"/>
</dbReference>
<reference evidence="15" key="1">
    <citation type="submission" date="2011-08" db="EMBL/GenBank/DDBJ databases">
        <title>The draft genome of Latimeria chalumnae.</title>
        <authorList>
            <person name="Di Palma F."/>
            <person name="Alfoldi J."/>
            <person name="Johnson J."/>
            <person name="Berlin A."/>
            <person name="Gnerre S."/>
            <person name="Jaffe D."/>
            <person name="MacCallum I."/>
            <person name="Young S."/>
            <person name="Walker B.J."/>
            <person name="Lander E."/>
            <person name="Lindblad-Toh K."/>
        </authorList>
    </citation>
    <scope>NUCLEOTIDE SEQUENCE [LARGE SCALE GENOMIC DNA]</scope>
    <source>
        <strain evidence="15">Wild caught</strain>
    </source>
</reference>
<dbReference type="Proteomes" id="UP000008672">
    <property type="component" value="Unassembled WGS sequence"/>
</dbReference>
<keyword evidence="7 10" id="KW-0862">Zinc</keyword>
<evidence type="ECO:0000256" key="8">
    <source>
        <dbReference type="ARBA" id="ARBA00022843"/>
    </source>
</evidence>
<dbReference type="SMART" id="SM00061">
    <property type="entry name" value="MATH"/>
    <property type="match status" value="1"/>
</dbReference>
<dbReference type="PROSITE" id="PS50089">
    <property type="entry name" value="ZF_RING_2"/>
    <property type="match status" value="1"/>
</dbReference>
<comment type="subcellular location">
    <subcellularLocation>
        <location evidence="1 10">Cytoplasm</location>
    </subcellularLocation>
</comment>
<keyword evidence="4" id="KW-0053">Apoptosis</keyword>
<dbReference type="InterPro" id="IPR013083">
    <property type="entry name" value="Znf_RING/FYVE/PHD"/>
</dbReference>
<evidence type="ECO:0000256" key="10">
    <source>
        <dbReference type="PIRNR" id="PIRNR015614"/>
    </source>
</evidence>
<keyword evidence="2 10" id="KW-0963">Cytoplasm</keyword>
<dbReference type="InterPro" id="IPR008974">
    <property type="entry name" value="TRAF-like"/>
</dbReference>
<keyword evidence="6 11" id="KW-0863">Zinc-finger</keyword>
<dbReference type="InterPro" id="IPR002083">
    <property type="entry name" value="MATH/TRAF_dom"/>
</dbReference>
<dbReference type="GO" id="GO:0042981">
    <property type="term" value="P:regulation of apoptotic process"/>
    <property type="evidence" value="ECO:0007669"/>
    <property type="project" value="InterPro"/>
</dbReference>
<evidence type="ECO:0000256" key="11">
    <source>
        <dbReference type="PROSITE-ProRule" id="PRU00175"/>
    </source>
</evidence>
<keyword evidence="3" id="KW-1017">Isopeptide bond</keyword>
<protein>
    <recommendedName>
        <fullName evidence="10">TNF receptor-associated factor</fullName>
    </recommendedName>
</protein>
<name>H3B7S8_LATCH</name>
<evidence type="ECO:0000256" key="9">
    <source>
        <dbReference type="ARBA" id="ARBA00023054"/>
    </source>
</evidence>
<evidence type="ECO:0000313" key="14">
    <source>
        <dbReference type="Ensembl" id="ENSLACP00000017949.1"/>
    </source>
</evidence>
<dbReference type="Pfam" id="PF21355">
    <property type="entry name" value="TRAF-mep_MATH"/>
    <property type="match status" value="1"/>
</dbReference>
<dbReference type="InterPro" id="IPR018957">
    <property type="entry name" value="Znf_C3HC4_RING-type"/>
</dbReference>
<reference evidence="14" key="2">
    <citation type="submission" date="2025-08" db="UniProtKB">
        <authorList>
            <consortium name="Ensembl"/>
        </authorList>
    </citation>
    <scope>IDENTIFICATION</scope>
</reference>
<dbReference type="Pfam" id="PF00097">
    <property type="entry name" value="zf-C3HC4"/>
    <property type="match status" value="1"/>
</dbReference>
<sequence length="449" mass="51438">LCCHCQLLMRDPVQNIECGHKFCRECFHRLLSRGIVKCPECLKAEKRDGKIHTLGEPWKYFPDIATKKEILNLPVTCHNSDCSWSGTLRDLEMEHRLQCTEELIECPYKVVGCQKKHQHSLRAWIKLRAWMLIVKRFVACLSVAGGGGVCGWPTMENSKKKRITRKEKDDHEKSSVVSHQKYLLESFLELYTLRESSVSEEGKLGPHGVGTQELHGLAKKVGEMERKQKTLQNILAVFSRELSKAEPTSVLQNQVKENSNRAAVLEKKVRNLESLMVLKDMAMANLTSHLQMLEQTSFDGTYIWKIPSVSQKVKNVILHRNKFIYSPPFYTGKYGYKLCLKVFLNGDGTGQGTNLSVFLVIMKGEYDFQLRWPFNHKVTFLLLDQVNQQHVSASFRPVNSNSFQRPTTEMNMGSGLPEFFPLDKLYSQDSGYIRDDTICLKVVIDTVEQ</sequence>
<dbReference type="InterPro" id="IPR049342">
    <property type="entry name" value="TRAF1-6_MATH_dom"/>
</dbReference>
<dbReference type="PANTHER" id="PTHR10131">
    <property type="entry name" value="TNF RECEPTOR ASSOCIATED FACTOR"/>
    <property type="match status" value="1"/>
</dbReference>
<keyword evidence="5 10" id="KW-0479">Metal-binding</keyword>
<dbReference type="FunFam" id="2.60.210.10:FF:000001">
    <property type="entry name" value="TNF receptor-associated factor"/>
    <property type="match status" value="1"/>
</dbReference>
<evidence type="ECO:0000259" key="13">
    <source>
        <dbReference type="PROSITE" id="PS50144"/>
    </source>
</evidence>
<dbReference type="GO" id="GO:0009898">
    <property type="term" value="C:cytoplasmic side of plasma membrane"/>
    <property type="evidence" value="ECO:0007669"/>
    <property type="project" value="TreeGrafter"/>
</dbReference>
<organism evidence="14 15">
    <name type="scientific">Latimeria chalumnae</name>
    <name type="common">Coelacanth</name>
    <dbReference type="NCBI Taxonomy" id="7897"/>
    <lineage>
        <taxon>Eukaryota</taxon>
        <taxon>Metazoa</taxon>
        <taxon>Chordata</taxon>
        <taxon>Craniata</taxon>
        <taxon>Vertebrata</taxon>
        <taxon>Euteleostomi</taxon>
        <taxon>Coelacanthiformes</taxon>
        <taxon>Coelacanthidae</taxon>
        <taxon>Latimeria</taxon>
    </lineage>
</organism>
<evidence type="ECO:0000256" key="6">
    <source>
        <dbReference type="ARBA" id="ARBA00022771"/>
    </source>
</evidence>
<dbReference type="GeneTree" id="ENSGT00940000156621"/>
<dbReference type="GO" id="GO:0008270">
    <property type="term" value="F:zinc ion binding"/>
    <property type="evidence" value="ECO:0007669"/>
    <property type="project" value="UniProtKB-UniRule"/>
</dbReference>
<dbReference type="GO" id="GO:0005737">
    <property type="term" value="C:cytoplasm"/>
    <property type="evidence" value="ECO:0007669"/>
    <property type="project" value="UniProtKB-SubCell"/>
</dbReference>
<dbReference type="Gene3D" id="3.30.40.10">
    <property type="entry name" value="Zinc/RING finger domain, C3HC4 (zinc finger)"/>
    <property type="match status" value="1"/>
</dbReference>
<evidence type="ECO:0000259" key="12">
    <source>
        <dbReference type="PROSITE" id="PS50089"/>
    </source>
</evidence>
<keyword evidence="15" id="KW-1185">Reference proteome</keyword>
<proteinExistence type="inferred from homology"/>
<dbReference type="SUPFAM" id="SSF57850">
    <property type="entry name" value="RING/U-box"/>
    <property type="match status" value="1"/>
</dbReference>
<evidence type="ECO:0000256" key="4">
    <source>
        <dbReference type="ARBA" id="ARBA00022703"/>
    </source>
</evidence>
<feature type="domain" description="MATH" evidence="13">
    <location>
        <begin position="299"/>
        <end position="444"/>
    </location>
</feature>
<dbReference type="eggNOG" id="KOG0297">
    <property type="taxonomic scope" value="Eukaryota"/>
</dbReference>
<dbReference type="EMBL" id="AFYH01090948">
    <property type="status" value="NOT_ANNOTATED_CDS"/>
    <property type="molecule type" value="Genomic_DNA"/>
</dbReference>
<dbReference type="OMA" id="NEAHNTI"/>
<dbReference type="InterPro" id="IPR001841">
    <property type="entry name" value="Znf_RING"/>
</dbReference>
<comment type="similarity">
    <text evidence="10">Belongs to the TNF receptor-associated factor family.</text>
</comment>
<evidence type="ECO:0000313" key="15">
    <source>
        <dbReference type="Proteomes" id="UP000008672"/>
    </source>
</evidence>
<evidence type="ECO:0000256" key="3">
    <source>
        <dbReference type="ARBA" id="ARBA00022499"/>
    </source>
</evidence>
<dbReference type="InterPro" id="IPR012227">
    <property type="entry name" value="TNF_rcpt-assoc_TRAF_met"/>
</dbReference>
<dbReference type="GO" id="GO:0005164">
    <property type="term" value="F:tumor necrosis factor receptor binding"/>
    <property type="evidence" value="ECO:0007669"/>
    <property type="project" value="UniProtKB-UniRule"/>
</dbReference>
<dbReference type="PANTHER" id="PTHR10131:SF138">
    <property type="entry name" value="RE66324P"/>
    <property type="match status" value="1"/>
</dbReference>